<gene>
    <name evidence="3" type="ORF">Pmar_PMAR018361</name>
</gene>
<sequence>MEDIEVMRGKQKELQREVVDYRQRLSDLRRVSNAFKTDLYHTTQHILDPEKLKESFLGMARKYIELPPAKEAVEKEKGKDEEGSGDQEEEDTEEEEESEDEEVAMEKRPHTNKGIHTEHRCQKAALEARVNNMKMKLQKDAEARRKDNSRIMAENMGLLTEIGDLRKELQALKIERSERKLSITRQGPLKGSMKSSERGMPAAAGEACLDRAEIERNRKIIAELRAKIREKEDIIHAARATTGPSPP</sequence>
<feature type="region of interest" description="Disordered" evidence="2">
    <location>
        <begin position="66"/>
        <end position="119"/>
    </location>
</feature>
<feature type="coiled-coil region" evidence="1">
    <location>
        <begin position="214"/>
        <end position="241"/>
    </location>
</feature>
<keyword evidence="1" id="KW-0175">Coiled coil</keyword>
<accession>C5LS06</accession>
<dbReference type="Proteomes" id="UP000007800">
    <property type="component" value="Unassembled WGS sequence"/>
</dbReference>
<evidence type="ECO:0000256" key="1">
    <source>
        <dbReference type="SAM" id="Coils"/>
    </source>
</evidence>
<evidence type="ECO:0000313" key="3">
    <source>
        <dbReference type="EMBL" id="EER00478.1"/>
    </source>
</evidence>
<evidence type="ECO:0000256" key="2">
    <source>
        <dbReference type="SAM" id="MobiDB-lite"/>
    </source>
</evidence>
<dbReference type="PANTHER" id="PTHR32215:SF0">
    <property type="entry name" value="CILIA- AND FLAGELLA-ASSOCIATED PROTEIN 57"/>
    <property type="match status" value="1"/>
</dbReference>
<feature type="coiled-coil region" evidence="1">
    <location>
        <begin position="123"/>
        <end position="175"/>
    </location>
</feature>
<feature type="compositionally biased region" description="Basic and acidic residues" evidence="2">
    <location>
        <begin position="71"/>
        <end position="82"/>
    </location>
</feature>
<dbReference type="RefSeq" id="XP_002767760.1">
    <property type="nucleotide sequence ID" value="XM_002767714.1"/>
</dbReference>
<dbReference type="OrthoDB" id="10251741at2759"/>
<organism evidence="4">
    <name type="scientific">Perkinsus marinus (strain ATCC 50983 / TXsc)</name>
    <dbReference type="NCBI Taxonomy" id="423536"/>
    <lineage>
        <taxon>Eukaryota</taxon>
        <taxon>Sar</taxon>
        <taxon>Alveolata</taxon>
        <taxon>Perkinsozoa</taxon>
        <taxon>Perkinsea</taxon>
        <taxon>Perkinsida</taxon>
        <taxon>Perkinsidae</taxon>
        <taxon>Perkinsus</taxon>
    </lineage>
</organism>
<feature type="compositionally biased region" description="Basic and acidic residues" evidence="2">
    <location>
        <begin position="104"/>
        <end position="119"/>
    </location>
</feature>
<proteinExistence type="predicted"/>
<feature type="region of interest" description="Disordered" evidence="2">
    <location>
        <begin position="183"/>
        <end position="204"/>
    </location>
</feature>
<dbReference type="AlphaFoldDB" id="C5LS06"/>
<feature type="coiled-coil region" evidence="1">
    <location>
        <begin position="4"/>
        <end position="31"/>
    </location>
</feature>
<feature type="compositionally biased region" description="Acidic residues" evidence="2">
    <location>
        <begin position="83"/>
        <end position="103"/>
    </location>
</feature>
<dbReference type="EMBL" id="GG685006">
    <property type="protein sequence ID" value="EER00478.1"/>
    <property type="molecule type" value="Genomic_DNA"/>
</dbReference>
<name>C5LS06_PERM5</name>
<dbReference type="InterPro" id="IPR052993">
    <property type="entry name" value="CFA-57"/>
</dbReference>
<reference evidence="3 4" key="1">
    <citation type="submission" date="2008-07" db="EMBL/GenBank/DDBJ databases">
        <authorList>
            <person name="El-Sayed N."/>
            <person name="Caler E."/>
            <person name="Inman J."/>
            <person name="Amedeo P."/>
            <person name="Hass B."/>
            <person name="Wortman J."/>
        </authorList>
    </citation>
    <scope>NUCLEOTIDE SEQUENCE [LARGE SCALE GENOMIC DNA]</scope>
    <source>
        <strain evidence="4">ATCC 50983 / TXsc</strain>
    </source>
</reference>
<dbReference type="InParanoid" id="C5LS06"/>
<evidence type="ECO:0000313" key="4">
    <source>
        <dbReference type="Proteomes" id="UP000007800"/>
    </source>
</evidence>
<keyword evidence="4" id="KW-1185">Reference proteome</keyword>
<dbReference type="PANTHER" id="PTHR32215">
    <property type="entry name" value="CILIA- AND FLAGELLA-ASSOCIATED PROTEIN 57"/>
    <property type="match status" value="1"/>
</dbReference>
<dbReference type="GeneID" id="9043552"/>
<protein>
    <submittedName>
        <fullName evidence="3">Uncharacterized protein</fullName>
    </submittedName>
</protein>